<comment type="caution">
    <text evidence="6">The sequence shown here is derived from an EMBL/GenBank/DDBJ whole genome shotgun (WGS) entry which is preliminary data.</text>
</comment>
<dbReference type="Proteomes" id="UP001642540">
    <property type="component" value="Unassembled WGS sequence"/>
</dbReference>
<evidence type="ECO:0000256" key="4">
    <source>
        <dbReference type="SAM" id="MobiDB-lite"/>
    </source>
</evidence>
<evidence type="ECO:0000313" key="6">
    <source>
        <dbReference type="EMBL" id="CAL8085786.1"/>
    </source>
</evidence>
<evidence type="ECO:0000259" key="5">
    <source>
        <dbReference type="PROSITE" id="PS50836"/>
    </source>
</evidence>
<feature type="compositionally biased region" description="Polar residues" evidence="4">
    <location>
        <begin position="704"/>
        <end position="717"/>
    </location>
</feature>
<dbReference type="PRINTS" id="PR00767">
    <property type="entry name" value="DBMONOXGNASE"/>
</dbReference>
<dbReference type="PANTHER" id="PTHR10157">
    <property type="entry name" value="DOPAMINE BETA HYDROXYLASE RELATED"/>
    <property type="match status" value="1"/>
</dbReference>
<dbReference type="InterPro" id="IPR005018">
    <property type="entry name" value="DOMON_domain"/>
</dbReference>
<dbReference type="EMBL" id="CAXLJM020000019">
    <property type="protein sequence ID" value="CAL8085786.1"/>
    <property type="molecule type" value="Genomic_DNA"/>
</dbReference>
<dbReference type="InterPro" id="IPR024548">
    <property type="entry name" value="Cu2_monoox_C"/>
</dbReference>
<dbReference type="SMART" id="SM00664">
    <property type="entry name" value="DoH"/>
    <property type="match status" value="1"/>
</dbReference>
<dbReference type="Pfam" id="PF03712">
    <property type="entry name" value="Cu2_monoox_C"/>
    <property type="match status" value="1"/>
</dbReference>
<dbReference type="PANTHER" id="PTHR10157:SF23">
    <property type="entry name" value="MOXD1 HOMOLOG 1"/>
    <property type="match status" value="1"/>
</dbReference>
<evidence type="ECO:0000256" key="1">
    <source>
        <dbReference type="ARBA" id="ARBA00010676"/>
    </source>
</evidence>
<reference evidence="6 7" key="1">
    <citation type="submission" date="2024-08" db="EMBL/GenBank/DDBJ databases">
        <authorList>
            <person name="Cucini C."/>
            <person name="Frati F."/>
        </authorList>
    </citation>
    <scope>NUCLEOTIDE SEQUENCE [LARGE SCALE GENOMIC DNA]</scope>
</reference>
<dbReference type="Gene3D" id="2.60.120.230">
    <property type="match status" value="1"/>
</dbReference>
<dbReference type="InterPro" id="IPR000323">
    <property type="entry name" value="Cu2_ascorb_mOase_N"/>
</dbReference>
<keyword evidence="2" id="KW-1015">Disulfide bond</keyword>
<keyword evidence="7" id="KW-1185">Reference proteome</keyword>
<protein>
    <recommendedName>
        <fullName evidence="5">DOMON domain-containing protein</fullName>
    </recommendedName>
</protein>
<name>A0ABP1Q337_9HEXA</name>
<sequence>MRFFTNDFEACEVCERIKNLGVITIFATLHKNLMSLNIPVQFLFVEAARNEIPLPPQHIYFKQFVKMGRLKYKATLLLIIQATIFTQVHSQFASIFNNSRFSLPLPTQSLSSTLEPEPQLQYSRREVLNEALGYVVEWEVDRTTSTVVFNITGPNLNNNDGSYFGFGLSRTGQAEGADVVIAGIGPDGQLFLLDTHGVDNNTLVQDANQDWQLLSSQPSVEAEGLMMIRISRQFDTCDEQDIVMNNDLTYILWGYGNSTEPINDGASESVSIPFTSQGNVRAYLLDPVVNTTNTQDLQTWRVSRQFRIPSRHTSYWCTIHRGNRFASKQHIVGYGPYFGNELSRKHVHHQLVYRCIPPPGLDASIYFDKFVGHPGEECYLEEEHQLPTNLCLEVIAMWGLGGKEFQFPDSVGFPLGEAANEYFMFETHYDNPEVRDDLLVENGMEFLYTEQLRPTDGSMVFFGTSPLGLFMIPPQSQSFNVSGTCSSQCTKSMIPLGGMDVIGMVLHAHTTTHQVRFKHFRDNKELPWILNDDNYDYGFQQFRALPEPVKVLPGDVLATECMMSTIDKNMTTLAGFSTRDEMCLSFVIVNRDLPFIYCISEYPTDKTMSRYGIGNMTWDRESQERIITGASDPSIVGQKFSEFVEENVDWTPEAREEVEREQFYDVHDVYCPQIKQYAAIYYASLLTQRITGGVFNLDLNNARPSTRSVRTSGQANSRAAFPDGLTYAPPDICEAPTSRK</sequence>
<dbReference type="Gene3D" id="2.60.120.310">
    <property type="entry name" value="Copper type II, ascorbate-dependent monooxygenase, N-terminal domain"/>
    <property type="match status" value="1"/>
</dbReference>
<dbReference type="SUPFAM" id="SSF49742">
    <property type="entry name" value="PHM/PNGase F"/>
    <property type="match status" value="2"/>
</dbReference>
<evidence type="ECO:0000256" key="3">
    <source>
        <dbReference type="ARBA" id="ARBA00023180"/>
    </source>
</evidence>
<accession>A0ABP1Q337</accession>
<dbReference type="CDD" id="cd09631">
    <property type="entry name" value="DOMON_DOH"/>
    <property type="match status" value="1"/>
</dbReference>
<keyword evidence="3" id="KW-0325">Glycoprotein</keyword>
<dbReference type="Pfam" id="PF03351">
    <property type="entry name" value="DOMON"/>
    <property type="match status" value="1"/>
</dbReference>
<dbReference type="PROSITE" id="PS50836">
    <property type="entry name" value="DOMON"/>
    <property type="match status" value="1"/>
</dbReference>
<proteinExistence type="inferred from homology"/>
<organism evidence="6 7">
    <name type="scientific">Orchesella dallaii</name>
    <dbReference type="NCBI Taxonomy" id="48710"/>
    <lineage>
        <taxon>Eukaryota</taxon>
        <taxon>Metazoa</taxon>
        <taxon>Ecdysozoa</taxon>
        <taxon>Arthropoda</taxon>
        <taxon>Hexapoda</taxon>
        <taxon>Collembola</taxon>
        <taxon>Entomobryomorpha</taxon>
        <taxon>Entomobryoidea</taxon>
        <taxon>Orchesellidae</taxon>
        <taxon>Orchesellinae</taxon>
        <taxon>Orchesella</taxon>
    </lineage>
</organism>
<dbReference type="InterPro" id="IPR028460">
    <property type="entry name" value="Tbh/DBH"/>
</dbReference>
<evidence type="ECO:0000256" key="2">
    <source>
        <dbReference type="ARBA" id="ARBA00023157"/>
    </source>
</evidence>
<dbReference type="InterPro" id="IPR008977">
    <property type="entry name" value="PHM/PNGase_F_dom_sf"/>
</dbReference>
<dbReference type="Pfam" id="PF01082">
    <property type="entry name" value="Cu2_monooxygen"/>
    <property type="match status" value="1"/>
</dbReference>
<feature type="region of interest" description="Disordered" evidence="4">
    <location>
        <begin position="704"/>
        <end position="740"/>
    </location>
</feature>
<gene>
    <name evidence="6" type="ORF">ODALV1_LOCUS6231</name>
</gene>
<comment type="similarity">
    <text evidence="1">Belongs to the copper type II ascorbate-dependent monooxygenase family.</text>
</comment>
<feature type="domain" description="DOMON" evidence="5">
    <location>
        <begin position="132"/>
        <end position="256"/>
    </location>
</feature>
<dbReference type="InterPro" id="IPR036939">
    <property type="entry name" value="Cu2_ascorb_mOase_N_sf"/>
</dbReference>
<dbReference type="InterPro" id="IPR045266">
    <property type="entry name" value="DOH_DOMON"/>
</dbReference>
<dbReference type="InterPro" id="IPR014784">
    <property type="entry name" value="Cu2_ascorb_mOase-like_C"/>
</dbReference>
<dbReference type="InterPro" id="IPR000945">
    <property type="entry name" value="DBH-like"/>
</dbReference>
<evidence type="ECO:0000313" key="7">
    <source>
        <dbReference type="Proteomes" id="UP001642540"/>
    </source>
</evidence>